<reference evidence="1 2" key="1">
    <citation type="journal article" date="2017" name="Nat. Microbiol.">
        <title>Natural product diversity associated with the nematode symbionts Photorhabdus and Xenorhabdus.</title>
        <authorList>
            <person name="Tobias N.J."/>
            <person name="Wolff H."/>
            <person name="Djahanschiri B."/>
            <person name="Grundmann F."/>
            <person name="Kronenwerth M."/>
            <person name="Shi Y.M."/>
            <person name="Simonyi S."/>
            <person name="Grun P."/>
            <person name="Shapiro-Ilan D."/>
            <person name="Pidot S.J."/>
            <person name="Stinear T.P."/>
            <person name="Ebersberger I."/>
            <person name="Bode H.B."/>
        </authorList>
    </citation>
    <scope>NUCLEOTIDE SEQUENCE [LARGE SCALE GENOMIC DNA]</scope>
    <source>
        <strain evidence="1 2">DSM 17907</strain>
    </source>
</reference>
<dbReference type="EMBL" id="NJCX01000011">
    <property type="protein sequence ID" value="PHM73506.1"/>
    <property type="molecule type" value="Genomic_DNA"/>
</dbReference>
<evidence type="ECO:0000313" key="1">
    <source>
        <dbReference type="EMBL" id="PHM73506.1"/>
    </source>
</evidence>
<accession>A0A2D0LCS9</accession>
<gene>
    <name evidence="1" type="ORF">Xkoz_01922</name>
</gene>
<name>A0A2D0LCS9_9GAMM</name>
<dbReference type="Proteomes" id="UP000221101">
    <property type="component" value="Unassembled WGS sequence"/>
</dbReference>
<organism evidence="1 2">
    <name type="scientific">Xenorhabdus kozodoii</name>
    <dbReference type="NCBI Taxonomy" id="351676"/>
    <lineage>
        <taxon>Bacteria</taxon>
        <taxon>Pseudomonadati</taxon>
        <taxon>Pseudomonadota</taxon>
        <taxon>Gammaproteobacteria</taxon>
        <taxon>Enterobacterales</taxon>
        <taxon>Morganellaceae</taxon>
        <taxon>Xenorhabdus</taxon>
    </lineage>
</organism>
<comment type="caution">
    <text evidence="1">The sequence shown here is derived from an EMBL/GenBank/DDBJ whole genome shotgun (WGS) entry which is preliminary data.</text>
</comment>
<evidence type="ECO:0000313" key="2">
    <source>
        <dbReference type="Proteomes" id="UP000221101"/>
    </source>
</evidence>
<dbReference type="AlphaFoldDB" id="A0A2D0LCS9"/>
<sequence>MIGFLHDRLYRAPAQREAQGQGIDKHPQNAIRPGAALQPAEQHGAKHHIIVAAGLCQHLRPGNMEQHTGTDAQPASLGTDRLRQSGIKQKAIFVNSTIIAGDVEYPEGSGGFVNIRQLAAEIGFMLRHGHL</sequence>
<protein>
    <submittedName>
        <fullName evidence="1">Uncharacterized protein</fullName>
    </submittedName>
</protein>
<proteinExistence type="predicted"/>
<keyword evidence="2" id="KW-1185">Reference proteome</keyword>